<name>A0A5E6SNE4_PSEFL</name>
<accession>A0A5E6SNE4</accession>
<proteinExistence type="predicted"/>
<evidence type="ECO:0000313" key="1">
    <source>
        <dbReference type="EMBL" id="VVP17875.1"/>
    </source>
</evidence>
<dbReference type="Proteomes" id="UP000385207">
    <property type="component" value="Unassembled WGS sequence"/>
</dbReference>
<organism evidence="1 2">
    <name type="scientific">Pseudomonas fluorescens</name>
    <dbReference type="NCBI Taxonomy" id="294"/>
    <lineage>
        <taxon>Bacteria</taxon>
        <taxon>Pseudomonadati</taxon>
        <taxon>Pseudomonadota</taxon>
        <taxon>Gammaproteobacteria</taxon>
        <taxon>Pseudomonadales</taxon>
        <taxon>Pseudomonadaceae</taxon>
        <taxon>Pseudomonas</taxon>
    </lineage>
</organism>
<gene>
    <name evidence="1" type="ORF">PS862_03697</name>
</gene>
<evidence type="ECO:0000313" key="2">
    <source>
        <dbReference type="Proteomes" id="UP000385207"/>
    </source>
</evidence>
<dbReference type="AlphaFoldDB" id="A0A5E6SNE4"/>
<sequence length="32" mass="3642">MQQAEREDFFNSHAGLVNIAENYVGLPYEAVE</sequence>
<protein>
    <submittedName>
        <fullName evidence="1">Uncharacterized protein</fullName>
    </submittedName>
</protein>
<reference evidence="1 2" key="1">
    <citation type="submission" date="2019-09" db="EMBL/GenBank/DDBJ databases">
        <authorList>
            <person name="Chandra G."/>
            <person name="Truman W A."/>
        </authorList>
    </citation>
    <scope>NUCLEOTIDE SEQUENCE [LARGE SCALE GENOMIC DNA]</scope>
    <source>
        <strain evidence="1">PS862</strain>
    </source>
</reference>
<dbReference type="EMBL" id="CABVII010000016">
    <property type="protein sequence ID" value="VVP17875.1"/>
    <property type="molecule type" value="Genomic_DNA"/>
</dbReference>